<gene>
    <name evidence="5" type="primary">ftsZ</name>
    <name evidence="11" type="ORF">DDZ18_08635</name>
</gene>
<evidence type="ECO:0000313" key="11">
    <source>
        <dbReference type="EMBL" id="PWE17713.1"/>
    </source>
</evidence>
<feature type="binding site" evidence="5">
    <location>
        <position position="190"/>
    </location>
    <ligand>
        <name>GTP</name>
        <dbReference type="ChEBI" id="CHEBI:37565"/>
    </ligand>
</feature>
<organism evidence="11 12">
    <name type="scientific">Marinicauda salina</name>
    <dbReference type="NCBI Taxonomy" id="2135793"/>
    <lineage>
        <taxon>Bacteria</taxon>
        <taxon>Pseudomonadati</taxon>
        <taxon>Pseudomonadota</taxon>
        <taxon>Alphaproteobacteria</taxon>
        <taxon>Maricaulales</taxon>
        <taxon>Maricaulaceae</taxon>
        <taxon>Marinicauda</taxon>
    </lineage>
</organism>
<dbReference type="InterPro" id="IPR037103">
    <property type="entry name" value="Tubulin/FtsZ-like_C"/>
</dbReference>
<comment type="subcellular location">
    <subcellularLocation>
        <location evidence="5">Cytoplasm</location>
    </subcellularLocation>
    <text evidence="5">Assembles at midcell at the inner surface of the cytoplasmic membrane.</text>
</comment>
<keyword evidence="5 7" id="KW-0717">Septation</keyword>
<keyword evidence="12" id="KW-1185">Reference proteome</keyword>
<evidence type="ECO:0000256" key="2">
    <source>
        <dbReference type="ARBA" id="ARBA00022490"/>
    </source>
</evidence>
<feature type="compositionally biased region" description="Basic and acidic residues" evidence="8">
    <location>
        <begin position="438"/>
        <end position="453"/>
    </location>
</feature>
<evidence type="ECO:0000259" key="10">
    <source>
        <dbReference type="SMART" id="SM00865"/>
    </source>
</evidence>
<dbReference type="SUPFAM" id="SSF52490">
    <property type="entry name" value="Tubulin nucleotide-binding domain-like"/>
    <property type="match status" value="1"/>
</dbReference>
<dbReference type="Pfam" id="PF12327">
    <property type="entry name" value="FtsZ_C"/>
    <property type="match status" value="1"/>
</dbReference>
<dbReference type="InterPro" id="IPR003008">
    <property type="entry name" value="Tubulin_FtsZ_GTPase"/>
</dbReference>
<dbReference type="PRINTS" id="PR00423">
    <property type="entry name" value="CELLDVISFTSZ"/>
</dbReference>
<evidence type="ECO:0000256" key="3">
    <source>
        <dbReference type="ARBA" id="ARBA00022741"/>
    </source>
</evidence>
<dbReference type="InterPro" id="IPR020805">
    <property type="entry name" value="Cell_div_FtsZ_CS"/>
</dbReference>
<dbReference type="PANTHER" id="PTHR30314">
    <property type="entry name" value="CELL DIVISION PROTEIN FTSZ-RELATED"/>
    <property type="match status" value="1"/>
</dbReference>
<feature type="region of interest" description="Disordered" evidence="8">
    <location>
        <begin position="370"/>
        <end position="513"/>
    </location>
</feature>
<dbReference type="OrthoDB" id="9813375at2"/>
<dbReference type="AlphaFoldDB" id="A0A2U2BUM9"/>
<feature type="binding site" evidence="5">
    <location>
        <begin position="111"/>
        <end position="113"/>
    </location>
    <ligand>
        <name>GTP</name>
        <dbReference type="ChEBI" id="CHEBI:37565"/>
    </ligand>
</feature>
<dbReference type="PROSITE" id="PS01135">
    <property type="entry name" value="FTSZ_2"/>
    <property type="match status" value="1"/>
</dbReference>
<keyword evidence="5 7" id="KW-0131">Cell cycle</keyword>
<keyword evidence="2 5" id="KW-0963">Cytoplasm</keyword>
<feature type="domain" description="Tubulin/FtsZ 2-layer sandwich" evidence="10">
    <location>
        <begin position="210"/>
        <end position="328"/>
    </location>
</feature>
<dbReference type="PANTHER" id="PTHR30314:SF3">
    <property type="entry name" value="MITOCHONDRIAL DIVISION PROTEIN FSZA"/>
    <property type="match status" value="1"/>
</dbReference>
<dbReference type="Pfam" id="PF00091">
    <property type="entry name" value="Tubulin"/>
    <property type="match status" value="1"/>
</dbReference>
<feature type="binding site" evidence="5">
    <location>
        <begin position="24"/>
        <end position="28"/>
    </location>
    <ligand>
        <name>GTP</name>
        <dbReference type="ChEBI" id="CHEBI:37565"/>
    </ligand>
</feature>
<accession>A0A2U2BUM9</accession>
<dbReference type="GO" id="GO:0005737">
    <property type="term" value="C:cytoplasm"/>
    <property type="evidence" value="ECO:0007669"/>
    <property type="project" value="UniProtKB-SubCell"/>
</dbReference>
<evidence type="ECO:0000259" key="9">
    <source>
        <dbReference type="SMART" id="SM00864"/>
    </source>
</evidence>
<protein>
    <recommendedName>
        <fullName evidence="5 6">Cell division protein FtsZ</fullName>
    </recommendedName>
</protein>
<keyword evidence="4 5" id="KW-0342">GTP-binding</keyword>
<dbReference type="RefSeq" id="WP_109252944.1">
    <property type="nucleotide sequence ID" value="NZ_QEXV01000003.1"/>
</dbReference>
<proteinExistence type="inferred from homology"/>
<dbReference type="SUPFAM" id="SSF55307">
    <property type="entry name" value="Tubulin C-terminal domain-like"/>
    <property type="match status" value="1"/>
</dbReference>
<feature type="binding site" evidence="5">
    <location>
        <position position="142"/>
    </location>
    <ligand>
        <name>GTP</name>
        <dbReference type="ChEBI" id="CHEBI:37565"/>
    </ligand>
</feature>
<dbReference type="NCBIfam" id="TIGR00065">
    <property type="entry name" value="ftsZ"/>
    <property type="match status" value="1"/>
</dbReference>
<feature type="domain" description="Tubulin/FtsZ GTPase" evidence="9">
    <location>
        <begin position="16"/>
        <end position="208"/>
    </location>
</feature>
<dbReference type="SMART" id="SM00864">
    <property type="entry name" value="Tubulin"/>
    <property type="match status" value="1"/>
</dbReference>
<dbReference type="GO" id="GO:0043093">
    <property type="term" value="P:FtsZ-dependent cytokinesis"/>
    <property type="evidence" value="ECO:0007669"/>
    <property type="project" value="UniProtKB-UniRule"/>
</dbReference>
<dbReference type="Gene3D" id="3.30.1330.20">
    <property type="entry name" value="Tubulin/FtsZ, C-terminal domain"/>
    <property type="match status" value="1"/>
</dbReference>
<keyword evidence="5 7" id="KW-0132">Cell division</keyword>
<comment type="subunit">
    <text evidence="5">Homodimer. Polymerizes to form a dynamic ring structure in a strictly GTP-dependent manner. Interacts directly with several other division proteins.</text>
</comment>
<dbReference type="GO" id="GO:0003924">
    <property type="term" value="F:GTPase activity"/>
    <property type="evidence" value="ECO:0007669"/>
    <property type="project" value="UniProtKB-UniRule"/>
</dbReference>
<sequence>MSLNLSAPETTELKPRILVFGVGGAGGNAVNNMIDANLEGVDFVVANTDAQALQRSGTDRRIQMGHQITEGLGAGARPEVGEQAAEDSLGEIMEHLHAAHMVFITAGMGGGTGTGAAPVIARAAREQGVLTVGVVTKPFHFEGSRRMKIAESGIEQLQQHVDTLIIIPNQNLFRIATEKTTFAEAFGMADQVLHSGVRGITDLMVMPGLINLDFADVRTVMNEMGKAMMGTGEASGDKRAVEAAHAAIANPLLDDVSMKGARGVLINITGGMDMTLYEVDEAANEIRNEVDPDANIIVGSTFDESLEGCIRVSVVATGIDSEVMESADPRRRPDAAQPAQVVNAWKGREARQPRQAEPFVRRVADEAVNETPQVAEQGRPAAQAGQAPAARSAPAEPAEPVSGVDRELSAPDGYTDAEASKPAVVQAQERLARQVGARTEEEPDRRRAPEPPKRGISLFGRRSRPSEQAAPAQPAPRANPQPDPEQRNSGDLFNEEIDESELEIPAFLRRQAN</sequence>
<feature type="compositionally biased region" description="Pro residues" evidence="8">
    <location>
        <begin position="473"/>
        <end position="483"/>
    </location>
</feature>
<dbReference type="SMART" id="SM00865">
    <property type="entry name" value="Tubulin_C"/>
    <property type="match status" value="1"/>
</dbReference>
<dbReference type="PROSITE" id="PS01134">
    <property type="entry name" value="FTSZ_1"/>
    <property type="match status" value="1"/>
</dbReference>
<evidence type="ECO:0000313" key="12">
    <source>
        <dbReference type="Proteomes" id="UP000245168"/>
    </source>
</evidence>
<feature type="compositionally biased region" description="Acidic residues" evidence="8">
    <location>
        <begin position="493"/>
        <end position="502"/>
    </location>
</feature>
<dbReference type="GO" id="GO:0051258">
    <property type="term" value="P:protein polymerization"/>
    <property type="evidence" value="ECO:0007669"/>
    <property type="project" value="UniProtKB-UniRule"/>
</dbReference>
<dbReference type="InterPro" id="IPR000158">
    <property type="entry name" value="Cell_div_FtsZ"/>
</dbReference>
<dbReference type="InterPro" id="IPR024757">
    <property type="entry name" value="FtsZ_C"/>
</dbReference>
<evidence type="ECO:0000256" key="6">
    <source>
        <dbReference type="NCBIfam" id="TIGR00065"/>
    </source>
</evidence>
<keyword evidence="3 5" id="KW-0547">Nucleotide-binding</keyword>
<dbReference type="InterPro" id="IPR008280">
    <property type="entry name" value="Tub_FtsZ_C"/>
</dbReference>
<dbReference type="Gene3D" id="3.40.50.1440">
    <property type="entry name" value="Tubulin/FtsZ, GTPase domain"/>
    <property type="match status" value="1"/>
</dbReference>
<dbReference type="EMBL" id="QEXV01000003">
    <property type="protein sequence ID" value="PWE17713.1"/>
    <property type="molecule type" value="Genomic_DNA"/>
</dbReference>
<comment type="function">
    <text evidence="5 7">Essential cell division protein that forms a contractile ring structure (Z ring) at the future cell division site. The regulation of the ring assembly controls the timing and the location of cell division. One of the functions of the FtsZ ring is to recruit other cell division proteins to the septum to produce a new cell wall between the dividing cells. Binds GTP and shows GTPase activity.</text>
</comment>
<comment type="caution">
    <text evidence="11">The sequence shown here is derived from an EMBL/GenBank/DDBJ whole genome shotgun (WGS) entry which is preliminary data.</text>
</comment>
<dbReference type="InterPro" id="IPR036525">
    <property type="entry name" value="Tubulin/FtsZ_GTPase_sf"/>
</dbReference>
<dbReference type="GO" id="GO:0000917">
    <property type="term" value="P:division septum assembly"/>
    <property type="evidence" value="ECO:0007669"/>
    <property type="project" value="UniProtKB-KW"/>
</dbReference>
<name>A0A2U2BUM9_9PROT</name>
<evidence type="ECO:0000256" key="7">
    <source>
        <dbReference type="RuleBase" id="RU000631"/>
    </source>
</evidence>
<comment type="similarity">
    <text evidence="1 5 7">Belongs to the FtsZ family.</text>
</comment>
<dbReference type="GO" id="GO:0032153">
    <property type="term" value="C:cell division site"/>
    <property type="evidence" value="ECO:0007669"/>
    <property type="project" value="UniProtKB-UniRule"/>
</dbReference>
<feature type="compositionally biased region" description="Low complexity" evidence="8">
    <location>
        <begin position="375"/>
        <end position="403"/>
    </location>
</feature>
<dbReference type="FunFam" id="3.30.1330.20:FF:000011">
    <property type="entry name" value="Cell division protein FtsZ"/>
    <property type="match status" value="1"/>
</dbReference>
<dbReference type="InterPro" id="IPR018316">
    <property type="entry name" value="Tubulin/FtsZ_2-layer-sand-dom"/>
</dbReference>
<evidence type="ECO:0000256" key="5">
    <source>
        <dbReference type="HAMAP-Rule" id="MF_00909"/>
    </source>
</evidence>
<feature type="binding site" evidence="5">
    <location>
        <position position="146"/>
    </location>
    <ligand>
        <name>GTP</name>
        <dbReference type="ChEBI" id="CHEBI:37565"/>
    </ligand>
</feature>
<dbReference type="GO" id="GO:0005525">
    <property type="term" value="F:GTP binding"/>
    <property type="evidence" value="ECO:0007669"/>
    <property type="project" value="UniProtKB-UniRule"/>
</dbReference>
<evidence type="ECO:0000256" key="8">
    <source>
        <dbReference type="SAM" id="MobiDB-lite"/>
    </source>
</evidence>
<dbReference type="CDD" id="cd02201">
    <property type="entry name" value="FtsZ_type1"/>
    <property type="match status" value="1"/>
</dbReference>
<evidence type="ECO:0000256" key="4">
    <source>
        <dbReference type="ARBA" id="ARBA00023134"/>
    </source>
</evidence>
<dbReference type="Proteomes" id="UP000245168">
    <property type="component" value="Unassembled WGS sequence"/>
</dbReference>
<reference evidence="12" key="1">
    <citation type="submission" date="2018-05" db="EMBL/GenBank/DDBJ databases">
        <authorList>
            <person name="Liu B.-T."/>
        </authorList>
    </citation>
    <scope>NUCLEOTIDE SEQUENCE [LARGE SCALE GENOMIC DNA]</scope>
    <source>
        <strain evidence="12">WD6-1</strain>
    </source>
</reference>
<dbReference type="FunFam" id="3.40.50.1440:FF:000001">
    <property type="entry name" value="Cell division protein FtsZ"/>
    <property type="match status" value="1"/>
</dbReference>
<dbReference type="HAMAP" id="MF_00909">
    <property type="entry name" value="FtsZ"/>
    <property type="match status" value="1"/>
</dbReference>
<dbReference type="InterPro" id="IPR045061">
    <property type="entry name" value="FtsZ/CetZ"/>
</dbReference>
<evidence type="ECO:0000256" key="1">
    <source>
        <dbReference type="ARBA" id="ARBA00009690"/>
    </source>
</evidence>